<dbReference type="AlphaFoldDB" id="A0A8S3JMC6"/>
<evidence type="ECO:0000259" key="2">
    <source>
        <dbReference type="Pfam" id="PF02518"/>
    </source>
</evidence>
<sequence>YTARDNENSHVTIVYIPAHLYHIAFELLKNSLRATSERYGLDAKEYPPVRVHIVKGHEDVTIAIADRGGGVPRAKLSQLFHYMYSTAPKPQTDSNNVVKGTP</sequence>
<feature type="non-terminal residue" evidence="3">
    <location>
        <position position="102"/>
    </location>
</feature>
<dbReference type="GO" id="GO:0005524">
    <property type="term" value="F:ATP binding"/>
    <property type="evidence" value="ECO:0007669"/>
    <property type="project" value="UniProtKB-UniRule"/>
</dbReference>
<proteinExistence type="inferred from homology"/>
<keyword evidence="1" id="KW-0496">Mitochondrion</keyword>
<keyword evidence="1" id="KW-0067">ATP-binding</keyword>
<keyword evidence="1" id="KW-0547">Nucleotide-binding</keyword>
<dbReference type="GO" id="GO:0005759">
    <property type="term" value="C:mitochondrial matrix"/>
    <property type="evidence" value="ECO:0007669"/>
    <property type="project" value="UniProtKB-SubCell"/>
</dbReference>
<dbReference type="GO" id="GO:0010906">
    <property type="term" value="P:regulation of glucose metabolic process"/>
    <property type="evidence" value="ECO:0007669"/>
    <property type="project" value="TreeGrafter"/>
</dbReference>
<dbReference type="EMBL" id="CAJOBJ010360647">
    <property type="protein sequence ID" value="CAF5217794.1"/>
    <property type="molecule type" value="Genomic_DNA"/>
</dbReference>
<feature type="non-terminal residue" evidence="3">
    <location>
        <position position="1"/>
    </location>
</feature>
<organism evidence="3 4">
    <name type="scientific">Rotaria magnacalcarata</name>
    <dbReference type="NCBI Taxonomy" id="392030"/>
    <lineage>
        <taxon>Eukaryota</taxon>
        <taxon>Metazoa</taxon>
        <taxon>Spiralia</taxon>
        <taxon>Gnathifera</taxon>
        <taxon>Rotifera</taxon>
        <taxon>Eurotatoria</taxon>
        <taxon>Bdelloidea</taxon>
        <taxon>Philodinida</taxon>
        <taxon>Philodinidae</taxon>
        <taxon>Rotaria</taxon>
    </lineage>
</organism>
<dbReference type="Proteomes" id="UP000681720">
    <property type="component" value="Unassembled WGS sequence"/>
</dbReference>
<dbReference type="SUPFAM" id="SSF55874">
    <property type="entry name" value="ATPase domain of HSP90 chaperone/DNA topoisomerase II/histidine kinase"/>
    <property type="match status" value="1"/>
</dbReference>
<comment type="caution">
    <text evidence="3">The sequence shown here is derived from an EMBL/GenBank/DDBJ whole genome shotgun (WGS) entry which is preliminary data.</text>
</comment>
<dbReference type="EC" id="2.7.11.-" evidence="1"/>
<accession>A0A8S3JMC6</accession>
<protein>
    <recommendedName>
        <fullName evidence="1">Protein-serine/threonine kinase</fullName>
        <ecNumber evidence="1">2.7.11.-</ecNumber>
    </recommendedName>
</protein>
<keyword evidence="1" id="KW-0418">Kinase</keyword>
<dbReference type="Pfam" id="PF02518">
    <property type="entry name" value="HATPase_c"/>
    <property type="match status" value="1"/>
</dbReference>
<comment type="subcellular location">
    <subcellularLocation>
        <location evidence="1">Mitochondrion matrix</location>
    </subcellularLocation>
</comment>
<keyword evidence="1" id="KW-0808">Transferase</keyword>
<dbReference type="Gene3D" id="3.30.565.10">
    <property type="entry name" value="Histidine kinase-like ATPase, C-terminal domain"/>
    <property type="match status" value="1"/>
</dbReference>
<dbReference type="GO" id="GO:0004740">
    <property type="term" value="F:pyruvate dehydrogenase (acetyl-transferring) kinase activity"/>
    <property type="evidence" value="ECO:0007669"/>
    <property type="project" value="TreeGrafter"/>
</dbReference>
<dbReference type="InterPro" id="IPR039028">
    <property type="entry name" value="BCKD/PDK"/>
</dbReference>
<evidence type="ECO:0000313" key="3">
    <source>
        <dbReference type="EMBL" id="CAF5217794.1"/>
    </source>
</evidence>
<dbReference type="PANTHER" id="PTHR11947">
    <property type="entry name" value="PYRUVATE DEHYDROGENASE KINASE"/>
    <property type="match status" value="1"/>
</dbReference>
<comment type="similarity">
    <text evidence="1">Belongs to the PDK/BCKDK protein kinase family.</text>
</comment>
<dbReference type="InterPro" id="IPR003594">
    <property type="entry name" value="HATPase_dom"/>
</dbReference>
<dbReference type="PANTHER" id="PTHR11947:SF3">
    <property type="entry name" value="[PYRUVATE DEHYDROGENASE (ACETYL-TRANSFERRING)] KINASE, MITOCHONDRIAL"/>
    <property type="match status" value="1"/>
</dbReference>
<dbReference type="InterPro" id="IPR036890">
    <property type="entry name" value="HATPase_C_sf"/>
</dbReference>
<evidence type="ECO:0000313" key="4">
    <source>
        <dbReference type="Proteomes" id="UP000681720"/>
    </source>
</evidence>
<evidence type="ECO:0000256" key="1">
    <source>
        <dbReference type="RuleBase" id="RU366032"/>
    </source>
</evidence>
<gene>
    <name evidence="3" type="ORF">GIL414_LOCUS82615</name>
</gene>
<feature type="domain" description="Histidine kinase/HSP90-like ATPase" evidence="2">
    <location>
        <begin position="17"/>
        <end position="90"/>
    </location>
</feature>
<name>A0A8S3JMC6_9BILA</name>
<reference evidence="3" key="1">
    <citation type="submission" date="2021-02" db="EMBL/GenBank/DDBJ databases">
        <authorList>
            <person name="Nowell W R."/>
        </authorList>
    </citation>
    <scope>NUCLEOTIDE SEQUENCE</scope>
</reference>